<dbReference type="PROSITE" id="PS50878">
    <property type="entry name" value="RT_POL"/>
    <property type="match status" value="1"/>
</dbReference>
<dbReference type="PANTHER" id="PTHR34047:SF7">
    <property type="entry name" value="RNA-DIRECTED DNA POLYMERASE"/>
    <property type="match status" value="1"/>
</dbReference>
<name>A0A517ZHY4_9PLAN</name>
<feature type="domain" description="Reverse transcriptase" evidence="9">
    <location>
        <begin position="138"/>
        <end position="379"/>
    </location>
</feature>
<dbReference type="CDD" id="cd03487">
    <property type="entry name" value="RT_Bac_retron_II"/>
    <property type="match status" value="1"/>
</dbReference>
<evidence type="ECO:0000313" key="10">
    <source>
        <dbReference type="EMBL" id="QDU42093.1"/>
    </source>
</evidence>
<evidence type="ECO:0000256" key="4">
    <source>
        <dbReference type="ARBA" id="ARBA00022723"/>
    </source>
</evidence>
<dbReference type="GO" id="GO:0003964">
    <property type="term" value="F:RNA-directed DNA polymerase activity"/>
    <property type="evidence" value="ECO:0007669"/>
    <property type="project" value="UniProtKB-KW"/>
</dbReference>
<dbReference type="InterPro" id="IPR000477">
    <property type="entry name" value="RT_dom"/>
</dbReference>
<dbReference type="Proteomes" id="UP000319383">
    <property type="component" value="Chromosome"/>
</dbReference>
<evidence type="ECO:0000259" key="9">
    <source>
        <dbReference type="PROSITE" id="PS50878"/>
    </source>
</evidence>
<reference evidence="10 11" key="1">
    <citation type="submission" date="2019-02" db="EMBL/GenBank/DDBJ databases">
        <title>Deep-cultivation of Planctomycetes and their phenomic and genomic characterization uncovers novel biology.</title>
        <authorList>
            <person name="Wiegand S."/>
            <person name="Jogler M."/>
            <person name="Boedeker C."/>
            <person name="Pinto D."/>
            <person name="Vollmers J."/>
            <person name="Rivas-Marin E."/>
            <person name="Kohn T."/>
            <person name="Peeters S.H."/>
            <person name="Heuer A."/>
            <person name="Rast P."/>
            <person name="Oberbeckmann S."/>
            <person name="Bunk B."/>
            <person name="Jeske O."/>
            <person name="Meyerdierks A."/>
            <person name="Storesund J.E."/>
            <person name="Kallscheuer N."/>
            <person name="Luecker S."/>
            <person name="Lage O.M."/>
            <person name="Pohl T."/>
            <person name="Merkel B.J."/>
            <person name="Hornburger P."/>
            <person name="Mueller R.-W."/>
            <person name="Bruemmer F."/>
            <person name="Labrenz M."/>
            <person name="Spormann A.M."/>
            <person name="Op den Camp H."/>
            <person name="Overmann J."/>
            <person name="Amann R."/>
            <person name="Jetten M.S.M."/>
            <person name="Mascher T."/>
            <person name="Medema M.H."/>
            <person name="Devos D.P."/>
            <person name="Kaster A.-K."/>
            <person name="Ovreas L."/>
            <person name="Rohde M."/>
            <person name="Galperin M.Y."/>
            <person name="Jogler C."/>
        </authorList>
    </citation>
    <scope>NUCLEOTIDE SEQUENCE [LARGE SCALE GENOMIC DNA]</scope>
    <source>
        <strain evidence="10 11">Mal52</strain>
    </source>
</reference>
<keyword evidence="2" id="KW-0808">Transferase</keyword>
<keyword evidence="11" id="KW-1185">Reference proteome</keyword>
<dbReference type="PANTHER" id="PTHR34047">
    <property type="entry name" value="NUCLEAR INTRON MATURASE 1, MITOCHONDRIAL-RELATED"/>
    <property type="match status" value="1"/>
</dbReference>
<comment type="catalytic activity">
    <reaction evidence="8">
        <text>DNA(n) + a 2'-deoxyribonucleoside 5'-triphosphate = DNA(n+1) + diphosphate</text>
        <dbReference type="Rhea" id="RHEA:22508"/>
        <dbReference type="Rhea" id="RHEA-COMP:17339"/>
        <dbReference type="Rhea" id="RHEA-COMP:17340"/>
        <dbReference type="ChEBI" id="CHEBI:33019"/>
        <dbReference type="ChEBI" id="CHEBI:61560"/>
        <dbReference type="ChEBI" id="CHEBI:173112"/>
        <dbReference type="EC" id="2.7.7.49"/>
    </reaction>
</comment>
<dbReference type="PRINTS" id="PR00866">
    <property type="entry name" value="RNADNAPOLMS"/>
</dbReference>
<protein>
    <recommendedName>
        <fullName evidence="1">RNA-directed DNA polymerase</fullName>
        <ecNumber evidence="1">2.7.7.49</ecNumber>
    </recommendedName>
</protein>
<keyword evidence="4" id="KW-0479">Metal-binding</keyword>
<evidence type="ECO:0000313" key="11">
    <source>
        <dbReference type="Proteomes" id="UP000319383"/>
    </source>
</evidence>
<proteinExistence type="inferred from homology"/>
<keyword evidence="6 10" id="KW-0695">RNA-directed DNA polymerase</keyword>
<keyword evidence="5" id="KW-0460">Magnesium</keyword>
<evidence type="ECO:0000256" key="3">
    <source>
        <dbReference type="ARBA" id="ARBA00022695"/>
    </source>
</evidence>
<keyword evidence="3" id="KW-0548">Nucleotidyltransferase</keyword>
<dbReference type="EC" id="2.7.7.49" evidence="1"/>
<dbReference type="InterPro" id="IPR051083">
    <property type="entry name" value="GrpII_Intron_Splice-Mob/Def"/>
</dbReference>
<evidence type="ECO:0000256" key="2">
    <source>
        <dbReference type="ARBA" id="ARBA00022679"/>
    </source>
</evidence>
<evidence type="ECO:0000256" key="8">
    <source>
        <dbReference type="ARBA" id="ARBA00048173"/>
    </source>
</evidence>
<evidence type="ECO:0000256" key="5">
    <source>
        <dbReference type="ARBA" id="ARBA00022842"/>
    </source>
</evidence>
<gene>
    <name evidence="10" type="ORF">Mal52_05480</name>
</gene>
<dbReference type="RefSeq" id="WP_145374131.1">
    <property type="nucleotide sequence ID" value="NZ_CP036276.1"/>
</dbReference>
<sequence>MTDVRAVARGLATVFLSGEWTRAGITQRVQTALEQRVKSRAVDLLVGRILRACGEQPPPPTLHKLTKLILSDPVFHKYIAEEDGYPRRLNLAHLPPPVMAPAPAIPSDWQLPTILTPGALADWLGLSSPELEWFADCHGRERQRAREALRHYRYRWIPKRTGGRRLLEIPKQRLKDLQRTILQWILGRIEPHAAAHAFRRGRSIASFAQPHSAKRVVLRIDLRHFFPSVQPSRIKSLFRTVGYPEAVARLLCGLCTNSVPDDILGVAEQQFATNERQPVERLYAAAHLPQGAPTSPALANLAARRLDGRLSGLATAVGGDYTRYADDLVFSGGRALERCLPRFRTLLLAIVLDEGFSIRHRKTAVMPAGGRQQVAGIVVNEHPNLNRKEFDRLKAILYNCAHHGPRSQLTGCLPQPNEPPTEATLEQLRSHLTGKVAFVRMINPAKGERLSKLLREIDWVG</sequence>
<dbReference type="Pfam" id="PF00078">
    <property type="entry name" value="RVT_1"/>
    <property type="match status" value="1"/>
</dbReference>
<dbReference type="AlphaFoldDB" id="A0A517ZHY4"/>
<comment type="similarity">
    <text evidence="7">Belongs to the bacterial reverse transcriptase family.</text>
</comment>
<evidence type="ECO:0000256" key="7">
    <source>
        <dbReference type="ARBA" id="ARBA00034120"/>
    </source>
</evidence>
<evidence type="ECO:0000256" key="6">
    <source>
        <dbReference type="ARBA" id="ARBA00022918"/>
    </source>
</evidence>
<dbReference type="EMBL" id="CP036276">
    <property type="protein sequence ID" value="QDU42093.1"/>
    <property type="molecule type" value="Genomic_DNA"/>
</dbReference>
<evidence type="ECO:0000256" key="1">
    <source>
        <dbReference type="ARBA" id="ARBA00012493"/>
    </source>
</evidence>
<dbReference type="KEGG" id="sdyn:Mal52_05480"/>
<accession>A0A517ZHY4</accession>
<dbReference type="InterPro" id="IPR000123">
    <property type="entry name" value="Reverse_transcriptase_msDNA"/>
</dbReference>
<organism evidence="10 11">
    <name type="scientific">Symmachiella dynata</name>
    <dbReference type="NCBI Taxonomy" id="2527995"/>
    <lineage>
        <taxon>Bacteria</taxon>
        <taxon>Pseudomonadati</taxon>
        <taxon>Planctomycetota</taxon>
        <taxon>Planctomycetia</taxon>
        <taxon>Planctomycetales</taxon>
        <taxon>Planctomycetaceae</taxon>
        <taxon>Symmachiella</taxon>
    </lineage>
</organism>
<dbReference type="GO" id="GO:0046872">
    <property type="term" value="F:metal ion binding"/>
    <property type="evidence" value="ECO:0007669"/>
    <property type="project" value="UniProtKB-KW"/>
</dbReference>
<dbReference type="GO" id="GO:0003723">
    <property type="term" value="F:RNA binding"/>
    <property type="evidence" value="ECO:0007669"/>
    <property type="project" value="InterPro"/>
</dbReference>